<evidence type="ECO:0000259" key="12">
    <source>
        <dbReference type="SMART" id="SM00082"/>
    </source>
</evidence>
<dbReference type="GO" id="GO:0005886">
    <property type="term" value="C:plasma membrane"/>
    <property type="evidence" value="ECO:0007669"/>
    <property type="project" value="UniProtKB-SubCell"/>
</dbReference>
<keyword evidence="4" id="KW-0812">Transmembrane</keyword>
<keyword evidence="14" id="KW-0378">Hydrolase</keyword>
<keyword evidence="8" id="KW-0472">Membrane</keyword>
<evidence type="ECO:0000313" key="14">
    <source>
        <dbReference type="RefSeq" id="XP_017326620.1"/>
    </source>
</evidence>
<dbReference type="PROSITE" id="PS51450">
    <property type="entry name" value="LRR"/>
    <property type="match status" value="3"/>
</dbReference>
<dbReference type="AlphaFoldDB" id="A0A2D0R9V4"/>
<organism evidence="13 14">
    <name type="scientific">Ictalurus punctatus</name>
    <name type="common">Channel catfish</name>
    <name type="synonym">Silurus punctatus</name>
    <dbReference type="NCBI Taxonomy" id="7998"/>
    <lineage>
        <taxon>Eukaryota</taxon>
        <taxon>Metazoa</taxon>
        <taxon>Chordata</taxon>
        <taxon>Craniata</taxon>
        <taxon>Vertebrata</taxon>
        <taxon>Euteleostomi</taxon>
        <taxon>Actinopterygii</taxon>
        <taxon>Neopterygii</taxon>
        <taxon>Teleostei</taxon>
        <taxon>Ostariophysi</taxon>
        <taxon>Siluriformes</taxon>
        <taxon>Ictaluridae</taxon>
        <taxon>Ictalurus</taxon>
    </lineage>
</organism>
<dbReference type="GO" id="GO:0005615">
    <property type="term" value="C:extracellular space"/>
    <property type="evidence" value="ECO:0007669"/>
    <property type="project" value="TreeGrafter"/>
</dbReference>
<keyword evidence="2" id="KW-1003">Cell membrane</keyword>
<dbReference type="Pfam" id="PF13855">
    <property type="entry name" value="LRR_8"/>
    <property type="match status" value="3"/>
</dbReference>
<dbReference type="InterPro" id="IPR000372">
    <property type="entry name" value="LRRNT"/>
</dbReference>
<keyword evidence="6" id="KW-0677">Repeat</keyword>
<evidence type="ECO:0000256" key="1">
    <source>
        <dbReference type="ARBA" id="ARBA00004236"/>
    </source>
</evidence>
<proteinExistence type="predicted"/>
<dbReference type="KEGG" id="ipu:108267146"/>
<dbReference type="FunFam" id="3.80.10.10:FF:001438">
    <property type="entry name" value="Uncharacterized protein"/>
    <property type="match status" value="1"/>
</dbReference>
<dbReference type="InterPro" id="IPR032675">
    <property type="entry name" value="LRR_dom_sf"/>
</dbReference>
<keyword evidence="14" id="KW-0645">Protease</keyword>
<name>A0A2D0R9V4_ICTPU</name>
<dbReference type="FunFam" id="3.80.10.10:FF:001164">
    <property type="entry name" value="GH01279p"/>
    <property type="match status" value="1"/>
</dbReference>
<dbReference type="PROSITE" id="PS51257">
    <property type="entry name" value="PROKAR_LIPOPROTEIN"/>
    <property type="match status" value="1"/>
</dbReference>
<dbReference type="SMART" id="SM00365">
    <property type="entry name" value="LRR_SD22"/>
    <property type="match status" value="5"/>
</dbReference>
<keyword evidence="14" id="KW-0121">Carboxypeptidase</keyword>
<evidence type="ECO:0000256" key="8">
    <source>
        <dbReference type="ARBA" id="ARBA00023136"/>
    </source>
</evidence>
<dbReference type="SMART" id="SM00364">
    <property type="entry name" value="LRR_BAC"/>
    <property type="match status" value="5"/>
</dbReference>
<dbReference type="STRING" id="7998.ENSIPUP00000019225"/>
<keyword evidence="9" id="KW-0325">Glycoprotein</keyword>
<evidence type="ECO:0000256" key="6">
    <source>
        <dbReference type="ARBA" id="ARBA00022737"/>
    </source>
</evidence>
<sequence length="534" mass="59528">MQEKMKIHNAVALLVLLQLCQNAVLSTSSTSCPPLCQCFSATTVICSEPLIKALPADIPSQATALIVIASGLRRITIQEHLGNLTKLVFLNNPVENVSHDAFKSLMSLEELEISGSHFLVLEAGTFNKLDKLTKLLLNNNKITLLAPSIFDSLEKLETLQLRGNMLTNLHRDIFHKLYNLQELNLASNKLPTIHTSKLSKLKKLDLGLNQITCLAVDTFRGNPQLQILSLKGNQIAQLTPGIFSQLDNLKELNLRGNKISALSAGIFPSNLKKLMLRGNALVQLSSVAFTGLHNLTHLDLSQNLLSSLPAELFHNLSSLEHLDLSENTLQELASTVFRGLLQISVIDLQKNNLTSLEADLFTDQGQMSRLNLARNRLENLPDGVFEPLDFECLLQLHGNPWLCDCDLMYLHEWLFLYGKTVADLSQVYCANPQRLRGMSLTTMNKEQLLCVNRSISETRNSINQTTSTDSDRQCSLQEANGIIVVKCKLMKCTDLKLDVYFHQSDGRPLNYTLTEPWPESVQCFNGTVILTVFP</sequence>
<dbReference type="SMART" id="SM00082">
    <property type="entry name" value="LRRCT"/>
    <property type="match status" value="1"/>
</dbReference>
<dbReference type="OMA" id="REVFCSD"/>
<dbReference type="InterPro" id="IPR000483">
    <property type="entry name" value="Cys-rich_flank_reg_C"/>
</dbReference>
<evidence type="ECO:0000313" key="13">
    <source>
        <dbReference type="Proteomes" id="UP000221080"/>
    </source>
</evidence>
<dbReference type="GO" id="GO:0004180">
    <property type="term" value="F:carboxypeptidase activity"/>
    <property type="evidence" value="ECO:0007669"/>
    <property type="project" value="UniProtKB-KW"/>
</dbReference>
<dbReference type="Gene3D" id="3.80.10.10">
    <property type="entry name" value="Ribonuclease Inhibitor"/>
    <property type="match status" value="3"/>
</dbReference>
<evidence type="ECO:0000256" key="4">
    <source>
        <dbReference type="ARBA" id="ARBA00022692"/>
    </source>
</evidence>
<evidence type="ECO:0000256" key="2">
    <source>
        <dbReference type="ARBA" id="ARBA00022475"/>
    </source>
</evidence>
<dbReference type="PANTHER" id="PTHR45712:SF22">
    <property type="entry name" value="INSULIN-LIKE GROWTH FACTOR-BINDING PROTEIN COMPLEX ACID LABILE SUBUNIT"/>
    <property type="match status" value="1"/>
</dbReference>
<evidence type="ECO:0000256" key="7">
    <source>
        <dbReference type="ARBA" id="ARBA00022989"/>
    </source>
</evidence>
<evidence type="ECO:0000256" key="3">
    <source>
        <dbReference type="ARBA" id="ARBA00022614"/>
    </source>
</evidence>
<keyword evidence="5 10" id="KW-0732">Signal</keyword>
<dbReference type="GeneID" id="108267146"/>
<dbReference type="InterPro" id="IPR003591">
    <property type="entry name" value="Leu-rich_rpt_typical-subtyp"/>
</dbReference>
<dbReference type="PRINTS" id="PR00019">
    <property type="entry name" value="LEURICHRPT"/>
</dbReference>
<keyword evidence="7" id="KW-1133">Transmembrane helix</keyword>
<accession>A0A2D0R9V4</accession>
<dbReference type="PANTHER" id="PTHR45712">
    <property type="entry name" value="AGAP008170-PA"/>
    <property type="match status" value="1"/>
</dbReference>
<keyword evidence="3" id="KW-0433">Leucine-rich repeat</keyword>
<dbReference type="SMART" id="SM00013">
    <property type="entry name" value="LRRNT"/>
    <property type="match status" value="1"/>
</dbReference>
<dbReference type="SMART" id="SM00369">
    <property type="entry name" value="LRR_TYP"/>
    <property type="match status" value="13"/>
</dbReference>
<gene>
    <name evidence="14" type="primary">zgc:153913</name>
</gene>
<evidence type="ECO:0000256" key="5">
    <source>
        <dbReference type="ARBA" id="ARBA00022729"/>
    </source>
</evidence>
<evidence type="ECO:0000259" key="11">
    <source>
        <dbReference type="SMART" id="SM00013"/>
    </source>
</evidence>
<feature type="chain" id="PRO_5013107521" evidence="10">
    <location>
        <begin position="23"/>
        <end position="534"/>
    </location>
</feature>
<dbReference type="Proteomes" id="UP000221080">
    <property type="component" value="Chromosome 7"/>
</dbReference>
<feature type="signal peptide" evidence="10">
    <location>
        <begin position="1"/>
        <end position="22"/>
    </location>
</feature>
<keyword evidence="13" id="KW-1185">Reference proteome</keyword>
<dbReference type="RefSeq" id="XP_017326620.1">
    <property type="nucleotide sequence ID" value="XM_017471131.3"/>
</dbReference>
<feature type="domain" description="LRRCT" evidence="12">
    <location>
        <begin position="399"/>
        <end position="451"/>
    </location>
</feature>
<reference evidence="14" key="2">
    <citation type="submission" date="2025-08" db="UniProtKB">
        <authorList>
            <consortium name="RefSeq"/>
        </authorList>
    </citation>
    <scope>IDENTIFICATION</scope>
    <source>
        <tissue evidence="14">Blood</tissue>
    </source>
</reference>
<evidence type="ECO:0000256" key="10">
    <source>
        <dbReference type="SAM" id="SignalP"/>
    </source>
</evidence>
<dbReference type="InterPro" id="IPR050333">
    <property type="entry name" value="SLRP"/>
</dbReference>
<reference evidence="13" key="1">
    <citation type="journal article" date="2016" name="Nat. Commun.">
        <title>The channel catfish genome sequence provides insights into the evolution of scale formation in teleosts.</title>
        <authorList>
            <person name="Liu Z."/>
            <person name="Liu S."/>
            <person name="Yao J."/>
            <person name="Bao L."/>
            <person name="Zhang J."/>
            <person name="Li Y."/>
            <person name="Jiang C."/>
            <person name="Sun L."/>
            <person name="Wang R."/>
            <person name="Zhang Y."/>
            <person name="Zhou T."/>
            <person name="Zeng Q."/>
            <person name="Fu Q."/>
            <person name="Gao S."/>
            <person name="Li N."/>
            <person name="Koren S."/>
            <person name="Jiang Y."/>
            <person name="Zimin A."/>
            <person name="Xu P."/>
            <person name="Phillippy A.M."/>
            <person name="Geng X."/>
            <person name="Song L."/>
            <person name="Sun F."/>
            <person name="Li C."/>
            <person name="Wang X."/>
            <person name="Chen A."/>
            <person name="Jin Y."/>
            <person name="Yuan Z."/>
            <person name="Yang Y."/>
            <person name="Tan S."/>
            <person name="Peatman E."/>
            <person name="Lu J."/>
            <person name="Qin Z."/>
            <person name="Dunham R."/>
            <person name="Li Z."/>
            <person name="Sonstegard T."/>
            <person name="Feng J."/>
            <person name="Danzmann R.G."/>
            <person name="Schroeder S."/>
            <person name="Scheffler B."/>
            <person name="Duke M.V."/>
            <person name="Ballard L."/>
            <person name="Kucuktas H."/>
            <person name="Kaltenboeck L."/>
            <person name="Liu H."/>
            <person name="Armbruster J."/>
            <person name="Xie Y."/>
            <person name="Kirby M.L."/>
            <person name="Tian Y."/>
            <person name="Flanagan M.E."/>
            <person name="Mu W."/>
            <person name="Waldbieser G.C."/>
        </authorList>
    </citation>
    <scope>NUCLEOTIDE SEQUENCE [LARGE SCALE GENOMIC DNA]</scope>
    <source>
        <strain evidence="13">SDA103</strain>
    </source>
</reference>
<dbReference type="OrthoDB" id="6363818at2759"/>
<protein>
    <submittedName>
        <fullName evidence="14">Carboxypeptidase N subunit 2</fullName>
    </submittedName>
</protein>
<comment type="subcellular location">
    <subcellularLocation>
        <location evidence="1">Cell membrane</location>
    </subcellularLocation>
</comment>
<evidence type="ECO:0000256" key="9">
    <source>
        <dbReference type="ARBA" id="ARBA00023180"/>
    </source>
</evidence>
<dbReference type="InterPro" id="IPR001611">
    <property type="entry name" value="Leu-rich_rpt"/>
</dbReference>
<feature type="domain" description="LRRNT" evidence="11">
    <location>
        <begin position="31"/>
        <end position="64"/>
    </location>
</feature>
<dbReference type="SUPFAM" id="SSF52058">
    <property type="entry name" value="L domain-like"/>
    <property type="match status" value="1"/>
</dbReference>